<gene>
    <name evidence="2" type="ORF">CDEB00056_LOCUS21993</name>
</gene>
<dbReference type="EMBL" id="HBIO01028705">
    <property type="protein sequence ID" value="CAE0477140.1"/>
    <property type="molecule type" value="Transcribed_RNA"/>
</dbReference>
<sequence>MPPELLSRLQENIVPRILKGGMCIELRKIGIEDECKGNDCGWSLRDATIVKYQEGNGQPPHLDPCDATILLCLRESGDATVSESSSACGDDGSYAAPAGSDSRRGGEEGNGGGDTCFPMLDISIENKAGDGLLFISSNTICGGPGRNVMSLHHGGRVREGSKIGVQLMMDWTGLGSDSDLGEGEGEGRDMAASITTRIKNGTEGGEVSWLDLT</sequence>
<protein>
    <submittedName>
        <fullName evidence="2">Uncharacterized protein</fullName>
    </submittedName>
</protein>
<accession>A0A7S3QGR7</accession>
<dbReference type="AlphaFoldDB" id="A0A7S3QGR7"/>
<feature type="region of interest" description="Disordered" evidence="1">
    <location>
        <begin position="83"/>
        <end position="112"/>
    </location>
</feature>
<reference evidence="2" key="1">
    <citation type="submission" date="2021-01" db="EMBL/GenBank/DDBJ databases">
        <authorList>
            <person name="Corre E."/>
            <person name="Pelletier E."/>
            <person name="Niang G."/>
            <person name="Scheremetjew M."/>
            <person name="Finn R."/>
            <person name="Kale V."/>
            <person name="Holt S."/>
            <person name="Cochrane G."/>
            <person name="Meng A."/>
            <person name="Brown T."/>
            <person name="Cohen L."/>
        </authorList>
    </citation>
    <scope>NUCLEOTIDE SEQUENCE</scope>
    <source>
        <strain evidence="2">MM31A-1</strain>
    </source>
</reference>
<organism evidence="2">
    <name type="scientific">Chaetoceros debilis</name>
    <dbReference type="NCBI Taxonomy" id="122233"/>
    <lineage>
        <taxon>Eukaryota</taxon>
        <taxon>Sar</taxon>
        <taxon>Stramenopiles</taxon>
        <taxon>Ochrophyta</taxon>
        <taxon>Bacillariophyta</taxon>
        <taxon>Coscinodiscophyceae</taxon>
        <taxon>Chaetocerotophycidae</taxon>
        <taxon>Chaetocerotales</taxon>
        <taxon>Chaetocerotaceae</taxon>
        <taxon>Chaetoceros</taxon>
    </lineage>
</organism>
<dbReference type="Gene3D" id="2.60.120.620">
    <property type="entry name" value="q2cbj1_9rhob like domain"/>
    <property type="match status" value="1"/>
</dbReference>
<evidence type="ECO:0000313" key="2">
    <source>
        <dbReference type="EMBL" id="CAE0477140.1"/>
    </source>
</evidence>
<evidence type="ECO:0000256" key="1">
    <source>
        <dbReference type="SAM" id="MobiDB-lite"/>
    </source>
</evidence>
<name>A0A7S3QGR7_9STRA</name>
<proteinExistence type="predicted"/>